<accession>A0A9N9LMR5</accession>
<dbReference type="PANTHER" id="PTHR24305:SF210">
    <property type="entry name" value="CYTOCHROME P450 MONOOXYGENASE ASQL-RELATED"/>
    <property type="match status" value="1"/>
</dbReference>
<feature type="transmembrane region" description="Helical" evidence="7">
    <location>
        <begin position="360"/>
        <end position="379"/>
    </location>
</feature>
<evidence type="ECO:0000313" key="9">
    <source>
        <dbReference type="Proteomes" id="UP000701801"/>
    </source>
</evidence>
<feature type="transmembrane region" description="Helical" evidence="7">
    <location>
        <begin position="329"/>
        <end position="354"/>
    </location>
</feature>
<comment type="similarity">
    <text evidence="2">Belongs to the cytochrome P450 family.</text>
</comment>
<evidence type="ECO:0000256" key="6">
    <source>
        <dbReference type="PIRSR" id="PIRSR602401-1"/>
    </source>
</evidence>
<comment type="caution">
    <text evidence="8">The sequence shown here is derived from an EMBL/GenBank/DDBJ whole genome shotgun (WGS) entry which is preliminary data.</text>
</comment>
<keyword evidence="7" id="KW-1133">Transmembrane helix</keyword>
<dbReference type="Pfam" id="PF00067">
    <property type="entry name" value="p450"/>
    <property type="match status" value="2"/>
</dbReference>
<dbReference type="PRINTS" id="PR00385">
    <property type="entry name" value="P450"/>
</dbReference>
<evidence type="ECO:0000256" key="3">
    <source>
        <dbReference type="ARBA" id="ARBA00022617"/>
    </source>
</evidence>
<sequence length="485" mass="55358">MFLLQAWLDHVSTVLRGRSVDSGSGLFFATLFLGFEVSFVYFFANVIYNLYLHPLAHFPGPFLARSTLLWRAWHTMGGKWHFVSRKVHDKYGDIVRVSPNELSCGSLESWKEIYGQPANSPKNMLKADFYDIYGSAYKSRCILSERDPQVHTRMYKSLAPVFSTKALVDQEEIVQSCLDGFLQVLGDDGSKPEGLNMMRWYEMLTFDVLGEMAFGESFESVKNSMMAHQVVIRKEKKQHPWEELFPRYVFWLTVFDNLRRSRILSFIGQKLLPSLTFAVRDQHSQFSRDKVALRLERTSARKDFFTSFVEKVENGEVSREELTAHSATLVFVVHLILPCLEVLYTVIALIYYYSIAGAETTATFLATVTFHLLTNPTVYRNLRNEIRQSFTSASEINATAAQELPYLQAVVSEGLRRYPPAPFGLPRVSPGAMVAGRYVPALTIHATSKDPFDFRPERWLDPNNTDKKDASQLFSTGSRTCMGKK</sequence>
<feature type="transmembrane region" description="Helical" evidence="7">
    <location>
        <begin position="26"/>
        <end position="48"/>
    </location>
</feature>
<protein>
    <recommendedName>
        <fullName evidence="10">Cytochrome P450</fullName>
    </recommendedName>
</protein>
<reference evidence="8" key="1">
    <citation type="submission" date="2021-07" db="EMBL/GenBank/DDBJ databases">
        <authorList>
            <person name="Durling M."/>
        </authorList>
    </citation>
    <scope>NUCLEOTIDE SEQUENCE</scope>
</reference>
<keyword evidence="9" id="KW-1185">Reference proteome</keyword>
<dbReference type="InterPro" id="IPR036396">
    <property type="entry name" value="Cyt_P450_sf"/>
</dbReference>
<name>A0A9N9LMR5_9HELO</name>
<dbReference type="PRINTS" id="PR00463">
    <property type="entry name" value="EP450I"/>
</dbReference>
<dbReference type="OrthoDB" id="1470350at2759"/>
<dbReference type="InterPro" id="IPR001128">
    <property type="entry name" value="Cyt_P450"/>
</dbReference>
<keyword evidence="4 6" id="KW-0479">Metal-binding</keyword>
<keyword evidence="7" id="KW-0472">Membrane</keyword>
<organism evidence="8 9">
    <name type="scientific">Hymenoscyphus albidus</name>
    <dbReference type="NCBI Taxonomy" id="595503"/>
    <lineage>
        <taxon>Eukaryota</taxon>
        <taxon>Fungi</taxon>
        <taxon>Dikarya</taxon>
        <taxon>Ascomycota</taxon>
        <taxon>Pezizomycotina</taxon>
        <taxon>Leotiomycetes</taxon>
        <taxon>Helotiales</taxon>
        <taxon>Helotiaceae</taxon>
        <taxon>Hymenoscyphus</taxon>
    </lineage>
</organism>
<dbReference type="Gene3D" id="1.10.630.10">
    <property type="entry name" value="Cytochrome P450"/>
    <property type="match status" value="1"/>
</dbReference>
<dbReference type="GO" id="GO:0016705">
    <property type="term" value="F:oxidoreductase activity, acting on paired donors, with incorporation or reduction of molecular oxygen"/>
    <property type="evidence" value="ECO:0007669"/>
    <property type="project" value="InterPro"/>
</dbReference>
<evidence type="ECO:0000256" key="7">
    <source>
        <dbReference type="SAM" id="Phobius"/>
    </source>
</evidence>
<dbReference type="GO" id="GO:0004497">
    <property type="term" value="F:monooxygenase activity"/>
    <property type="evidence" value="ECO:0007669"/>
    <property type="project" value="InterPro"/>
</dbReference>
<feature type="binding site" description="axial binding residue" evidence="6">
    <location>
        <position position="481"/>
    </location>
    <ligand>
        <name>heme</name>
        <dbReference type="ChEBI" id="CHEBI:30413"/>
    </ligand>
    <ligandPart>
        <name>Fe</name>
        <dbReference type="ChEBI" id="CHEBI:18248"/>
    </ligandPart>
</feature>
<dbReference type="EMBL" id="CAJVRM010000127">
    <property type="protein sequence ID" value="CAG8975159.1"/>
    <property type="molecule type" value="Genomic_DNA"/>
</dbReference>
<comment type="cofactor">
    <cofactor evidence="1 6">
        <name>heme</name>
        <dbReference type="ChEBI" id="CHEBI:30413"/>
    </cofactor>
</comment>
<dbReference type="AlphaFoldDB" id="A0A9N9LMR5"/>
<evidence type="ECO:0000256" key="1">
    <source>
        <dbReference type="ARBA" id="ARBA00001971"/>
    </source>
</evidence>
<dbReference type="Proteomes" id="UP000701801">
    <property type="component" value="Unassembled WGS sequence"/>
</dbReference>
<evidence type="ECO:0000313" key="8">
    <source>
        <dbReference type="EMBL" id="CAG8975159.1"/>
    </source>
</evidence>
<dbReference type="PANTHER" id="PTHR24305">
    <property type="entry name" value="CYTOCHROME P450"/>
    <property type="match status" value="1"/>
</dbReference>
<keyword evidence="7" id="KW-0812">Transmembrane</keyword>
<keyword evidence="3 6" id="KW-0349">Heme</keyword>
<proteinExistence type="inferred from homology"/>
<gene>
    <name evidence="8" type="ORF">HYALB_00004458</name>
</gene>
<keyword evidence="5 6" id="KW-0408">Iron</keyword>
<evidence type="ECO:0000256" key="2">
    <source>
        <dbReference type="ARBA" id="ARBA00010617"/>
    </source>
</evidence>
<dbReference type="GO" id="GO:0005506">
    <property type="term" value="F:iron ion binding"/>
    <property type="evidence" value="ECO:0007669"/>
    <property type="project" value="InterPro"/>
</dbReference>
<evidence type="ECO:0000256" key="4">
    <source>
        <dbReference type="ARBA" id="ARBA00022723"/>
    </source>
</evidence>
<evidence type="ECO:0000256" key="5">
    <source>
        <dbReference type="ARBA" id="ARBA00023004"/>
    </source>
</evidence>
<dbReference type="InterPro" id="IPR002401">
    <property type="entry name" value="Cyt_P450_E_grp-I"/>
</dbReference>
<dbReference type="SUPFAM" id="SSF48264">
    <property type="entry name" value="Cytochrome P450"/>
    <property type="match status" value="1"/>
</dbReference>
<dbReference type="GO" id="GO:0020037">
    <property type="term" value="F:heme binding"/>
    <property type="evidence" value="ECO:0007669"/>
    <property type="project" value="InterPro"/>
</dbReference>
<evidence type="ECO:0008006" key="10">
    <source>
        <dbReference type="Google" id="ProtNLM"/>
    </source>
</evidence>
<dbReference type="InterPro" id="IPR050121">
    <property type="entry name" value="Cytochrome_P450_monoxygenase"/>
</dbReference>